<keyword evidence="3" id="KW-1185">Reference proteome</keyword>
<feature type="compositionally biased region" description="Basic and acidic residues" evidence="1">
    <location>
        <begin position="71"/>
        <end position="84"/>
    </location>
</feature>
<feature type="compositionally biased region" description="Polar residues" evidence="1">
    <location>
        <begin position="270"/>
        <end position="280"/>
    </location>
</feature>
<dbReference type="PANTHER" id="PTHR19336">
    <property type="entry name" value="UNCHARACTERIZED DUF1167"/>
    <property type="match status" value="1"/>
</dbReference>
<feature type="region of interest" description="Disordered" evidence="1">
    <location>
        <begin position="242"/>
        <end position="293"/>
    </location>
</feature>
<feature type="region of interest" description="Disordered" evidence="1">
    <location>
        <begin position="403"/>
        <end position="516"/>
    </location>
</feature>
<feature type="compositionally biased region" description="Low complexity" evidence="1">
    <location>
        <begin position="428"/>
        <end position="442"/>
    </location>
</feature>
<accession>A0AAD5S457</accession>
<reference evidence="2" key="1">
    <citation type="submission" date="2020-05" db="EMBL/GenBank/DDBJ databases">
        <title>Phylogenomic resolution of chytrid fungi.</title>
        <authorList>
            <person name="Stajich J.E."/>
            <person name="Amses K."/>
            <person name="Simmons R."/>
            <person name="Seto K."/>
            <person name="Myers J."/>
            <person name="Bonds A."/>
            <person name="Quandt C.A."/>
            <person name="Barry K."/>
            <person name="Liu P."/>
            <person name="Grigoriev I."/>
            <person name="Longcore J.E."/>
            <person name="James T.Y."/>
        </authorList>
    </citation>
    <scope>NUCLEOTIDE SEQUENCE</scope>
    <source>
        <strain evidence="2">JEL0318</strain>
    </source>
</reference>
<feature type="compositionally biased region" description="Polar residues" evidence="1">
    <location>
        <begin position="49"/>
        <end position="66"/>
    </location>
</feature>
<dbReference type="GO" id="GO:0008017">
    <property type="term" value="F:microtubule binding"/>
    <property type="evidence" value="ECO:0007669"/>
    <property type="project" value="TreeGrafter"/>
</dbReference>
<feature type="compositionally biased region" description="Basic and acidic residues" evidence="1">
    <location>
        <begin position="449"/>
        <end position="462"/>
    </location>
</feature>
<organism evidence="2 3">
    <name type="scientific">Rhizophlyctis rosea</name>
    <dbReference type="NCBI Taxonomy" id="64517"/>
    <lineage>
        <taxon>Eukaryota</taxon>
        <taxon>Fungi</taxon>
        <taxon>Fungi incertae sedis</taxon>
        <taxon>Chytridiomycota</taxon>
        <taxon>Chytridiomycota incertae sedis</taxon>
        <taxon>Chytridiomycetes</taxon>
        <taxon>Rhizophlyctidales</taxon>
        <taxon>Rhizophlyctidaceae</taxon>
        <taxon>Rhizophlyctis</taxon>
    </lineage>
</organism>
<feature type="compositionally biased region" description="Basic and acidic residues" evidence="1">
    <location>
        <begin position="15"/>
        <end position="48"/>
    </location>
</feature>
<feature type="compositionally biased region" description="Polar residues" evidence="1">
    <location>
        <begin position="466"/>
        <end position="475"/>
    </location>
</feature>
<protein>
    <submittedName>
        <fullName evidence="2">Centrosomal protein cep57L1</fullName>
    </submittedName>
</protein>
<dbReference type="Proteomes" id="UP001212841">
    <property type="component" value="Unassembled WGS sequence"/>
</dbReference>
<dbReference type="PANTHER" id="PTHR19336:SF9">
    <property type="entry name" value="SPINDLE POLE BODY PROTEIN PPC89"/>
    <property type="match status" value="1"/>
</dbReference>
<name>A0AAD5S457_9FUNG</name>
<comment type="caution">
    <text evidence="2">The sequence shown here is derived from an EMBL/GenBank/DDBJ whole genome shotgun (WGS) entry which is preliminary data.</text>
</comment>
<feature type="compositionally biased region" description="Gly residues" evidence="1">
    <location>
        <begin position="495"/>
        <end position="505"/>
    </location>
</feature>
<feature type="compositionally biased region" description="Basic and acidic residues" evidence="1">
    <location>
        <begin position="477"/>
        <end position="494"/>
    </location>
</feature>
<sequence length="544" mass="59644">PSTHRQAIPDPLATELHRLRETQRDIDELRKELEVRKPPPETEADSKNRASSPRRSALTASSQDNSFLFPDEIRKLQRDIDMRRRGGGGVRDGTRKMDRNDVKRLLSQKVRSQEGAVSGRSDVKLAPVPSIPASPEWKQLDSNVAARPSSASRPRVRVNVVNGGGEKASHSGTEGVHRNHVVAKDGGAVRDIGNVRGLSVGREVPFIVGKSTGKSHSVTANLQRVFSLLKAHNPALCSTCAQRNLRGRSPDKRERAPPPNADSKAGVAPSGTSNRESTQGGKDGKPQTDGNADKQSIEIEDSHVSFHQQLEDAAQEEGGSTDVRNVLRSLEEDYKGIKKTYLGLVQDYERMASDREASLSHDNKAALRNCGDQLRDVIRQLESKREQIFILQDILNTSIQRLQHKHRYKTSPTKLTAPKRQPSPIKKPTNPRSTSRSTRRNPATLSEGGRSERGTERYDKHGPVWGNTTKRSATGKSLERRSRGCKPCEQKKGVEGPGGGGGGRPGEVRRTRSRSPGFALASLNLLKSSLKVQEALEEAGMVGL</sequence>
<feature type="region of interest" description="Disordered" evidence="1">
    <location>
        <begin position="1"/>
        <end position="122"/>
    </location>
</feature>
<feature type="compositionally biased region" description="Basic and acidic residues" evidence="1">
    <location>
        <begin position="282"/>
        <end position="293"/>
    </location>
</feature>
<feature type="non-terminal residue" evidence="2">
    <location>
        <position position="1"/>
    </location>
</feature>
<gene>
    <name evidence="2" type="primary">CEP57</name>
    <name evidence="2" type="ORF">HK097_002968</name>
</gene>
<dbReference type="InterPro" id="IPR051756">
    <property type="entry name" value="Centrosomal_MT-associated"/>
</dbReference>
<evidence type="ECO:0000256" key="1">
    <source>
        <dbReference type="SAM" id="MobiDB-lite"/>
    </source>
</evidence>
<dbReference type="AlphaFoldDB" id="A0AAD5S457"/>
<proteinExistence type="predicted"/>
<evidence type="ECO:0000313" key="2">
    <source>
        <dbReference type="EMBL" id="KAJ3038994.1"/>
    </source>
</evidence>
<dbReference type="EMBL" id="JADGJD010001678">
    <property type="protein sequence ID" value="KAJ3038994.1"/>
    <property type="molecule type" value="Genomic_DNA"/>
</dbReference>
<feature type="compositionally biased region" description="Basic and acidic residues" evidence="1">
    <location>
        <begin position="92"/>
        <end position="104"/>
    </location>
</feature>
<evidence type="ECO:0000313" key="3">
    <source>
        <dbReference type="Proteomes" id="UP001212841"/>
    </source>
</evidence>